<evidence type="ECO:0000313" key="4">
    <source>
        <dbReference type="Proteomes" id="UP001500325"/>
    </source>
</evidence>
<accession>A0ABP8XHM7</accession>
<sequence>MPDSSLPLHACHYTEEVFALLGKRWNGLLVDLLLERPPRFDEVTTAVPQLSRRGTHGTPDRAAGGPTRTARGRATAPVAVTYRKTQRGIDLRPALDALRVRAAAPTDSEGNPLPFSAAGHEAEAG</sequence>
<evidence type="ECO:0000256" key="1">
    <source>
        <dbReference type="SAM" id="MobiDB-lite"/>
    </source>
</evidence>
<organism evidence="3 4">
    <name type="scientific">Pseudonocardia yuanmonensis</name>
    <dbReference type="NCBI Taxonomy" id="1095914"/>
    <lineage>
        <taxon>Bacteria</taxon>
        <taxon>Bacillati</taxon>
        <taxon>Actinomycetota</taxon>
        <taxon>Actinomycetes</taxon>
        <taxon>Pseudonocardiales</taxon>
        <taxon>Pseudonocardiaceae</taxon>
        <taxon>Pseudonocardia</taxon>
    </lineage>
</organism>
<evidence type="ECO:0000259" key="2">
    <source>
        <dbReference type="PROSITE" id="PS51118"/>
    </source>
</evidence>
<dbReference type="PROSITE" id="PS51118">
    <property type="entry name" value="HTH_HXLR"/>
    <property type="match status" value="1"/>
</dbReference>
<comment type="caution">
    <text evidence="3">The sequence shown here is derived from an EMBL/GenBank/DDBJ whole genome shotgun (WGS) entry which is preliminary data.</text>
</comment>
<dbReference type="InterPro" id="IPR002577">
    <property type="entry name" value="HTH_HxlR"/>
</dbReference>
<reference evidence="4" key="1">
    <citation type="journal article" date="2019" name="Int. J. Syst. Evol. Microbiol.">
        <title>The Global Catalogue of Microorganisms (GCM) 10K type strain sequencing project: providing services to taxonomists for standard genome sequencing and annotation.</title>
        <authorList>
            <consortium name="The Broad Institute Genomics Platform"/>
            <consortium name="The Broad Institute Genome Sequencing Center for Infectious Disease"/>
            <person name="Wu L."/>
            <person name="Ma J."/>
        </authorList>
    </citation>
    <scope>NUCLEOTIDE SEQUENCE [LARGE SCALE GENOMIC DNA]</scope>
    <source>
        <strain evidence="4">JCM 18055</strain>
    </source>
</reference>
<feature type="domain" description="HTH hxlR-type" evidence="2">
    <location>
        <begin position="11"/>
        <end position="110"/>
    </location>
</feature>
<dbReference type="Gene3D" id="1.10.10.10">
    <property type="entry name" value="Winged helix-like DNA-binding domain superfamily/Winged helix DNA-binding domain"/>
    <property type="match status" value="1"/>
</dbReference>
<dbReference type="EMBL" id="BAABIC010000025">
    <property type="protein sequence ID" value="GAA4707774.1"/>
    <property type="molecule type" value="Genomic_DNA"/>
</dbReference>
<gene>
    <name evidence="3" type="ORF">GCM10023215_56040</name>
</gene>
<name>A0ABP8XHM7_9PSEU</name>
<protein>
    <submittedName>
        <fullName evidence="3">Helix-turn-helix domain-containing protein</fullName>
    </submittedName>
</protein>
<dbReference type="Proteomes" id="UP001500325">
    <property type="component" value="Unassembled WGS sequence"/>
</dbReference>
<feature type="region of interest" description="Disordered" evidence="1">
    <location>
        <begin position="48"/>
        <end position="78"/>
    </location>
</feature>
<feature type="region of interest" description="Disordered" evidence="1">
    <location>
        <begin position="102"/>
        <end position="125"/>
    </location>
</feature>
<dbReference type="InterPro" id="IPR036388">
    <property type="entry name" value="WH-like_DNA-bd_sf"/>
</dbReference>
<keyword evidence="4" id="KW-1185">Reference proteome</keyword>
<proteinExistence type="predicted"/>
<dbReference type="RefSeq" id="WP_345383769.1">
    <property type="nucleotide sequence ID" value="NZ_BAABIC010000025.1"/>
</dbReference>
<evidence type="ECO:0000313" key="3">
    <source>
        <dbReference type="EMBL" id="GAA4707774.1"/>
    </source>
</evidence>